<sequence length="56" mass="6718">MRDHAAYRNDEQVKRQRSEGYANRKDLLAKICLTKDRCMKYPSRRICCKNRTGKLK</sequence>
<reference evidence="1 2" key="1">
    <citation type="submission" date="2021-08" db="EMBL/GenBank/DDBJ databases">
        <title>Collinsella faecalis sp. nov. isolated from swine faeces.</title>
        <authorList>
            <person name="Oh B.S."/>
            <person name="Lee J.H."/>
        </authorList>
    </citation>
    <scope>NUCLEOTIDE SEQUENCE [LARGE SCALE GENOMIC DNA]</scope>
    <source>
        <strain evidence="1 2">AGMB00827</strain>
    </source>
</reference>
<dbReference type="EMBL" id="JAIMFO010000008">
    <property type="protein sequence ID" value="MBY4798221.1"/>
    <property type="molecule type" value="Genomic_DNA"/>
</dbReference>
<dbReference type="Proteomes" id="UP000700908">
    <property type="component" value="Unassembled WGS sequence"/>
</dbReference>
<evidence type="ECO:0000313" key="1">
    <source>
        <dbReference type="EMBL" id="MBY4798221.1"/>
    </source>
</evidence>
<gene>
    <name evidence="1" type="ORF">K6V98_07665</name>
</gene>
<name>A0ABS7MLG8_9ACTN</name>
<dbReference type="RefSeq" id="WP_222199937.1">
    <property type="nucleotide sequence ID" value="NZ_JAIMFO010000008.1"/>
</dbReference>
<comment type="caution">
    <text evidence="1">The sequence shown here is derived from an EMBL/GenBank/DDBJ whole genome shotgun (WGS) entry which is preliminary data.</text>
</comment>
<evidence type="ECO:0000313" key="2">
    <source>
        <dbReference type="Proteomes" id="UP000700908"/>
    </source>
</evidence>
<keyword evidence="2" id="KW-1185">Reference proteome</keyword>
<proteinExistence type="predicted"/>
<accession>A0ABS7MLG8</accession>
<protein>
    <submittedName>
        <fullName evidence="1">Uncharacterized protein</fullName>
    </submittedName>
</protein>
<organism evidence="1 2">
    <name type="scientific">Collinsella ureilytica</name>
    <dbReference type="NCBI Taxonomy" id="2869515"/>
    <lineage>
        <taxon>Bacteria</taxon>
        <taxon>Bacillati</taxon>
        <taxon>Actinomycetota</taxon>
        <taxon>Coriobacteriia</taxon>
        <taxon>Coriobacteriales</taxon>
        <taxon>Coriobacteriaceae</taxon>
        <taxon>Collinsella</taxon>
    </lineage>
</organism>